<gene>
    <name evidence="2" type="ORF">ACFQXB_11740</name>
</gene>
<reference evidence="3" key="1">
    <citation type="journal article" date="2019" name="Int. J. Syst. Evol. Microbiol.">
        <title>The Global Catalogue of Microorganisms (GCM) 10K type strain sequencing project: providing services to taxonomists for standard genome sequencing and annotation.</title>
        <authorList>
            <consortium name="The Broad Institute Genomics Platform"/>
            <consortium name="The Broad Institute Genome Sequencing Center for Infectious Disease"/>
            <person name="Wu L."/>
            <person name="Ma J."/>
        </authorList>
    </citation>
    <scope>NUCLEOTIDE SEQUENCE [LARGE SCALE GENOMIC DNA]</scope>
    <source>
        <strain evidence="3">CGMCC 1.12750</strain>
    </source>
</reference>
<organism evidence="2 3">
    <name type="scientific">Plastorhodobacter daqingensis</name>
    <dbReference type="NCBI Taxonomy" id="1387281"/>
    <lineage>
        <taxon>Bacteria</taxon>
        <taxon>Pseudomonadati</taxon>
        <taxon>Pseudomonadota</taxon>
        <taxon>Alphaproteobacteria</taxon>
        <taxon>Rhodobacterales</taxon>
        <taxon>Paracoccaceae</taxon>
        <taxon>Plastorhodobacter</taxon>
    </lineage>
</organism>
<evidence type="ECO:0000313" key="3">
    <source>
        <dbReference type="Proteomes" id="UP001596516"/>
    </source>
</evidence>
<evidence type="ECO:0000313" key="2">
    <source>
        <dbReference type="EMBL" id="MFC7704868.1"/>
    </source>
</evidence>
<proteinExistence type="predicted"/>
<dbReference type="RefSeq" id="WP_377403731.1">
    <property type="nucleotide sequence ID" value="NZ_JBHTFQ010000006.1"/>
</dbReference>
<sequence>MTDRQKRRLDRQFSALGNRSPALRGLIAAIQGRPGVVLRVPLALLLILGGFLAILPVFGLWMIPLGLLVLAIDLPLLRPSVSAAIIRLRRKWSLWRRKEHKND</sequence>
<keyword evidence="1" id="KW-0472">Membrane</keyword>
<evidence type="ECO:0000256" key="1">
    <source>
        <dbReference type="SAM" id="Phobius"/>
    </source>
</evidence>
<accession>A0ABW2UPC0</accession>
<keyword evidence="1" id="KW-0812">Transmembrane</keyword>
<keyword evidence="1" id="KW-1133">Transmembrane helix</keyword>
<dbReference type="EMBL" id="JBHTFQ010000006">
    <property type="protein sequence ID" value="MFC7704868.1"/>
    <property type="molecule type" value="Genomic_DNA"/>
</dbReference>
<protein>
    <submittedName>
        <fullName evidence="2">Tryptophan synthase subunit beta</fullName>
    </submittedName>
</protein>
<name>A0ABW2UPC0_9RHOB</name>
<comment type="caution">
    <text evidence="2">The sequence shown here is derived from an EMBL/GenBank/DDBJ whole genome shotgun (WGS) entry which is preliminary data.</text>
</comment>
<keyword evidence="3" id="KW-1185">Reference proteome</keyword>
<feature type="transmembrane region" description="Helical" evidence="1">
    <location>
        <begin position="42"/>
        <end position="61"/>
    </location>
</feature>
<dbReference type="Proteomes" id="UP001596516">
    <property type="component" value="Unassembled WGS sequence"/>
</dbReference>
<feature type="transmembrane region" description="Helical" evidence="1">
    <location>
        <begin position="67"/>
        <end position="88"/>
    </location>
</feature>